<sequence>MVASRVLTTRSALENCFSSSSISSWLFLAFRLCLSFSSADLPLRPLRKATYQRTITKGYKKSARFTSKQFLSNKPSSGNKELNACAMCCSRLAFAAQSGYSGMSVRLFRDVCQAIQGCLSCYSGMSVRLFRDVCQAIQGCLLGYSGMSVRLFRDVCQAIQGCLSGYSGMSVRLFRDVC</sequence>
<dbReference type="AlphaFoldDB" id="A0A9D4H494"/>
<keyword evidence="2" id="KW-1185">Reference proteome</keyword>
<dbReference type="EMBL" id="JAIWYP010000005">
    <property type="protein sequence ID" value="KAH3829254.1"/>
    <property type="molecule type" value="Genomic_DNA"/>
</dbReference>
<reference evidence="1" key="2">
    <citation type="submission" date="2020-11" db="EMBL/GenBank/DDBJ databases">
        <authorList>
            <person name="McCartney M.A."/>
            <person name="Auch B."/>
            <person name="Kono T."/>
            <person name="Mallez S."/>
            <person name="Becker A."/>
            <person name="Gohl D.M."/>
            <person name="Silverstein K.A.T."/>
            <person name="Koren S."/>
            <person name="Bechman K.B."/>
            <person name="Herman A."/>
            <person name="Abrahante J.E."/>
            <person name="Garbe J."/>
        </authorList>
    </citation>
    <scope>NUCLEOTIDE SEQUENCE</scope>
    <source>
        <strain evidence="1">Duluth1</strain>
        <tissue evidence="1">Whole animal</tissue>
    </source>
</reference>
<dbReference type="Proteomes" id="UP000828390">
    <property type="component" value="Unassembled WGS sequence"/>
</dbReference>
<protein>
    <submittedName>
        <fullName evidence="1">Uncharacterized protein</fullName>
    </submittedName>
</protein>
<evidence type="ECO:0000313" key="1">
    <source>
        <dbReference type="EMBL" id="KAH3829254.1"/>
    </source>
</evidence>
<accession>A0A9D4H494</accession>
<organism evidence="1 2">
    <name type="scientific">Dreissena polymorpha</name>
    <name type="common">Zebra mussel</name>
    <name type="synonym">Mytilus polymorpha</name>
    <dbReference type="NCBI Taxonomy" id="45954"/>
    <lineage>
        <taxon>Eukaryota</taxon>
        <taxon>Metazoa</taxon>
        <taxon>Spiralia</taxon>
        <taxon>Lophotrochozoa</taxon>
        <taxon>Mollusca</taxon>
        <taxon>Bivalvia</taxon>
        <taxon>Autobranchia</taxon>
        <taxon>Heteroconchia</taxon>
        <taxon>Euheterodonta</taxon>
        <taxon>Imparidentia</taxon>
        <taxon>Neoheterodontei</taxon>
        <taxon>Myida</taxon>
        <taxon>Dreissenoidea</taxon>
        <taxon>Dreissenidae</taxon>
        <taxon>Dreissena</taxon>
    </lineage>
</organism>
<evidence type="ECO:0000313" key="2">
    <source>
        <dbReference type="Proteomes" id="UP000828390"/>
    </source>
</evidence>
<reference evidence="1" key="1">
    <citation type="journal article" date="2019" name="bioRxiv">
        <title>The Genome of the Zebra Mussel, Dreissena polymorpha: A Resource for Invasive Species Research.</title>
        <authorList>
            <person name="McCartney M.A."/>
            <person name="Auch B."/>
            <person name="Kono T."/>
            <person name="Mallez S."/>
            <person name="Zhang Y."/>
            <person name="Obille A."/>
            <person name="Becker A."/>
            <person name="Abrahante J.E."/>
            <person name="Garbe J."/>
            <person name="Badalamenti J.P."/>
            <person name="Herman A."/>
            <person name="Mangelson H."/>
            <person name="Liachko I."/>
            <person name="Sullivan S."/>
            <person name="Sone E.D."/>
            <person name="Koren S."/>
            <person name="Silverstein K.A.T."/>
            <person name="Beckman K.B."/>
            <person name="Gohl D.M."/>
        </authorList>
    </citation>
    <scope>NUCLEOTIDE SEQUENCE</scope>
    <source>
        <strain evidence="1">Duluth1</strain>
        <tissue evidence="1">Whole animal</tissue>
    </source>
</reference>
<name>A0A9D4H494_DREPO</name>
<gene>
    <name evidence="1" type="ORF">DPMN_131248</name>
</gene>
<comment type="caution">
    <text evidence="1">The sequence shown here is derived from an EMBL/GenBank/DDBJ whole genome shotgun (WGS) entry which is preliminary data.</text>
</comment>
<proteinExistence type="predicted"/>